<gene>
    <name evidence="4" type="ORF">FA13DRAFT_1820435</name>
</gene>
<dbReference type="Gene3D" id="3.40.50.1820">
    <property type="entry name" value="alpha/beta hydrolase"/>
    <property type="match status" value="1"/>
</dbReference>
<dbReference type="AlphaFoldDB" id="A0A4Y7SF17"/>
<dbReference type="PANTHER" id="PTHR17630">
    <property type="entry name" value="DIENELACTONE HYDROLASE"/>
    <property type="match status" value="1"/>
</dbReference>
<feature type="transmembrane region" description="Helical" evidence="2">
    <location>
        <begin position="102"/>
        <end position="122"/>
    </location>
</feature>
<name>A0A4Y7SF17_COPMI</name>
<reference evidence="4 5" key="1">
    <citation type="journal article" date="2019" name="Nat. Ecol. Evol.">
        <title>Megaphylogeny resolves global patterns of mushroom evolution.</title>
        <authorList>
            <person name="Varga T."/>
            <person name="Krizsan K."/>
            <person name="Foldi C."/>
            <person name="Dima B."/>
            <person name="Sanchez-Garcia M."/>
            <person name="Sanchez-Ramirez S."/>
            <person name="Szollosi G.J."/>
            <person name="Szarkandi J.G."/>
            <person name="Papp V."/>
            <person name="Albert L."/>
            <person name="Andreopoulos W."/>
            <person name="Angelini C."/>
            <person name="Antonin V."/>
            <person name="Barry K.W."/>
            <person name="Bougher N.L."/>
            <person name="Buchanan P."/>
            <person name="Buyck B."/>
            <person name="Bense V."/>
            <person name="Catcheside P."/>
            <person name="Chovatia M."/>
            <person name="Cooper J."/>
            <person name="Damon W."/>
            <person name="Desjardin D."/>
            <person name="Finy P."/>
            <person name="Geml J."/>
            <person name="Haridas S."/>
            <person name="Hughes K."/>
            <person name="Justo A."/>
            <person name="Karasinski D."/>
            <person name="Kautmanova I."/>
            <person name="Kiss B."/>
            <person name="Kocsube S."/>
            <person name="Kotiranta H."/>
            <person name="LaButti K.M."/>
            <person name="Lechner B.E."/>
            <person name="Liimatainen K."/>
            <person name="Lipzen A."/>
            <person name="Lukacs Z."/>
            <person name="Mihaltcheva S."/>
            <person name="Morgado L.N."/>
            <person name="Niskanen T."/>
            <person name="Noordeloos M.E."/>
            <person name="Ohm R.A."/>
            <person name="Ortiz-Santana B."/>
            <person name="Ovrebo C."/>
            <person name="Racz N."/>
            <person name="Riley R."/>
            <person name="Savchenko A."/>
            <person name="Shiryaev A."/>
            <person name="Soop K."/>
            <person name="Spirin V."/>
            <person name="Szebenyi C."/>
            <person name="Tomsovsky M."/>
            <person name="Tulloss R.E."/>
            <person name="Uehling J."/>
            <person name="Grigoriev I.V."/>
            <person name="Vagvolgyi C."/>
            <person name="Papp T."/>
            <person name="Martin F.M."/>
            <person name="Miettinen O."/>
            <person name="Hibbett D.S."/>
            <person name="Nagy L.G."/>
        </authorList>
    </citation>
    <scope>NUCLEOTIDE SEQUENCE [LARGE SCALE GENOMIC DNA]</scope>
    <source>
        <strain evidence="4 5">FP101781</strain>
    </source>
</reference>
<dbReference type="Proteomes" id="UP000298030">
    <property type="component" value="Unassembled WGS sequence"/>
</dbReference>
<comment type="caution">
    <text evidence="4">The sequence shown here is derived from an EMBL/GenBank/DDBJ whole genome shotgun (WGS) entry which is preliminary data.</text>
</comment>
<keyword evidence="5" id="KW-1185">Reference proteome</keyword>
<dbReference type="GO" id="GO:0016787">
    <property type="term" value="F:hydrolase activity"/>
    <property type="evidence" value="ECO:0007669"/>
    <property type="project" value="UniProtKB-KW"/>
</dbReference>
<keyword evidence="4" id="KW-0378">Hydrolase</keyword>
<dbReference type="InterPro" id="IPR029058">
    <property type="entry name" value="AB_hydrolase_fold"/>
</dbReference>
<keyword evidence="2" id="KW-0812">Transmembrane</keyword>
<feature type="domain" description="Dienelactone hydrolase" evidence="3">
    <location>
        <begin position="268"/>
        <end position="473"/>
    </location>
</feature>
<dbReference type="OrthoDB" id="3022404at2759"/>
<evidence type="ECO:0000313" key="4">
    <source>
        <dbReference type="EMBL" id="TEB20083.1"/>
    </source>
</evidence>
<sequence length="478" mass="53024">MDMMSQRSIPQNALDHLLGYPCNFIPPQRPDLSAISSYIVFARTCLVLLVGLVTLFVRYRKQNHNPIKVIRREGGFYYISSLIIMFFWCLTSTPHTPVPDDYSVLWSVKHLIFNIFADRLLLKMRKADDRSTQVVISTLVFDHGGRSSSSFDESENFSEEAYTDESGEGSPGKVDQQPVSGVSEKAMGKRAEPSRTMRFLSFFASISLVLPYTLAIPHDHSSKSSPVLAGPIGPDCITGVTYEGREVGTNVTIAGVPTYLSIPSPEPEEGTPKKVILFFSDVYSAFHVNNMLLQDWFASQGFYVAGLDYFFGDPIQAHDGEPGFNQAAWLAKSQRQAEEALPKWLEAVRETYGRDAKYGAVGYCFGGPYALRIAATEDVVASAFAHPAFLTESDFAKITKPLLLSCAETDSTFPRTSLYRATDITAQNKKQYHVQVFSGVSHGFATRADPNDPNAVWAKEQSARGVVEWFNRFGNSTS</sequence>
<dbReference type="EMBL" id="QPFP01000156">
    <property type="protein sequence ID" value="TEB20083.1"/>
    <property type="molecule type" value="Genomic_DNA"/>
</dbReference>
<accession>A0A4Y7SF17</accession>
<organism evidence="4 5">
    <name type="scientific">Coprinellus micaceus</name>
    <name type="common">Glistening ink-cap mushroom</name>
    <name type="synonym">Coprinus micaceus</name>
    <dbReference type="NCBI Taxonomy" id="71717"/>
    <lineage>
        <taxon>Eukaryota</taxon>
        <taxon>Fungi</taxon>
        <taxon>Dikarya</taxon>
        <taxon>Basidiomycota</taxon>
        <taxon>Agaricomycotina</taxon>
        <taxon>Agaricomycetes</taxon>
        <taxon>Agaricomycetidae</taxon>
        <taxon>Agaricales</taxon>
        <taxon>Agaricineae</taxon>
        <taxon>Psathyrellaceae</taxon>
        <taxon>Coprinellus</taxon>
    </lineage>
</organism>
<feature type="transmembrane region" description="Helical" evidence="2">
    <location>
        <begin position="76"/>
        <end position="96"/>
    </location>
</feature>
<dbReference type="PANTHER" id="PTHR17630:SF44">
    <property type="entry name" value="PROTEIN AIM2"/>
    <property type="match status" value="1"/>
</dbReference>
<protein>
    <submittedName>
        <fullName evidence="4">Alpha/beta-hydrolase</fullName>
    </submittedName>
</protein>
<evidence type="ECO:0000259" key="3">
    <source>
        <dbReference type="Pfam" id="PF01738"/>
    </source>
</evidence>
<feature type="transmembrane region" description="Helical" evidence="2">
    <location>
        <begin position="35"/>
        <end position="56"/>
    </location>
</feature>
<evidence type="ECO:0000313" key="5">
    <source>
        <dbReference type="Proteomes" id="UP000298030"/>
    </source>
</evidence>
<dbReference type="Pfam" id="PF01738">
    <property type="entry name" value="DLH"/>
    <property type="match status" value="1"/>
</dbReference>
<feature type="transmembrane region" description="Helical" evidence="2">
    <location>
        <begin position="199"/>
        <end position="216"/>
    </location>
</feature>
<dbReference type="SUPFAM" id="SSF53474">
    <property type="entry name" value="alpha/beta-Hydrolases"/>
    <property type="match status" value="1"/>
</dbReference>
<keyword evidence="2" id="KW-1133">Transmembrane helix</keyword>
<dbReference type="InterPro" id="IPR002925">
    <property type="entry name" value="Dienelactn_hydro"/>
</dbReference>
<feature type="compositionally biased region" description="Acidic residues" evidence="1">
    <location>
        <begin position="152"/>
        <end position="167"/>
    </location>
</feature>
<keyword evidence="2" id="KW-0472">Membrane</keyword>
<proteinExistence type="predicted"/>
<evidence type="ECO:0000256" key="2">
    <source>
        <dbReference type="SAM" id="Phobius"/>
    </source>
</evidence>
<dbReference type="STRING" id="71717.A0A4Y7SF17"/>
<evidence type="ECO:0000256" key="1">
    <source>
        <dbReference type="SAM" id="MobiDB-lite"/>
    </source>
</evidence>
<feature type="region of interest" description="Disordered" evidence="1">
    <location>
        <begin position="145"/>
        <end position="190"/>
    </location>
</feature>